<comment type="caution">
    <text evidence="1">The sequence shown here is derived from an EMBL/GenBank/DDBJ whole genome shotgun (WGS) entry which is preliminary data.</text>
</comment>
<proteinExistence type="predicted"/>
<dbReference type="OrthoDB" id="674183at2"/>
<reference evidence="1 2" key="1">
    <citation type="submission" date="2018-07" db="EMBL/GenBank/DDBJ databases">
        <title>Chryseobacterium lacus sp. nov., isolated from lake water.</title>
        <authorList>
            <person name="Li C.-M."/>
        </authorList>
    </citation>
    <scope>NUCLEOTIDE SEQUENCE [LARGE SCALE GENOMIC DNA]</scope>
    <source>
        <strain evidence="1 2">YLOS41</strain>
    </source>
</reference>
<dbReference type="EMBL" id="QPIE01000004">
    <property type="protein sequence ID" value="RCU42936.1"/>
    <property type="molecule type" value="Genomic_DNA"/>
</dbReference>
<dbReference type="RefSeq" id="WP_114303522.1">
    <property type="nucleotide sequence ID" value="NZ_QPIE01000004.1"/>
</dbReference>
<accession>A0A368MY42</accession>
<sequence length="129" mass="14978">MSTIKKPIIAKEIKEELQAKTQEEKQVIVHVCYPANPFPGNLIRIWPTTFLIDEVSGHHSKLIHAENISVFPYWTEVQPMKDFWFTLVFSGLPADCKQFSLDEQIPESGGFYIPKIERNRTDVYRIKIS</sequence>
<evidence type="ECO:0000313" key="2">
    <source>
        <dbReference type="Proteomes" id="UP000252172"/>
    </source>
</evidence>
<protein>
    <submittedName>
        <fullName evidence="1">Uncharacterized protein</fullName>
    </submittedName>
</protein>
<organism evidence="1 2">
    <name type="scientific">Chryseobacterium lacus</name>
    <dbReference type="NCBI Taxonomy" id="2058346"/>
    <lineage>
        <taxon>Bacteria</taxon>
        <taxon>Pseudomonadati</taxon>
        <taxon>Bacteroidota</taxon>
        <taxon>Flavobacteriia</taxon>
        <taxon>Flavobacteriales</taxon>
        <taxon>Weeksellaceae</taxon>
        <taxon>Chryseobacterium group</taxon>
        <taxon>Chryseobacterium</taxon>
    </lineage>
</organism>
<name>A0A368MY42_9FLAO</name>
<evidence type="ECO:0000313" key="1">
    <source>
        <dbReference type="EMBL" id="RCU42936.1"/>
    </source>
</evidence>
<dbReference type="AlphaFoldDB" id="A0A368MY42"/>
<gene>
    <name evidence="1" type="ORF">DQ356_05730</name>
</gene>
<dbReference type="Proteomes" id="UP000252172">
    <property type="component" value="Unassembled WGS sequence"/>
</dbReference>
<keyword evidence="2" id="KW-1185">Reference proteome</keyword>